<comment type="subcellular location">
    <subcellularLocation>
        <location evidence="2">Mitochondrion inner membrane</location>
        <topology evidence="2">Multi-pass membrane protein</topology>
    </subcellularLocation>
</comment>
<keyword evidence="8 20" id="KW-0812">Transmembrane</keyword>
<evidence type="ECO:0000256" key="4">
    <source>
        <dbReference type="ARBA" id="ARBA00013531"/>
    </source>
</evidence>
<dbReference type="GO" id="GO:0006122">
    <property type="term" value="P:mitochondrial electron transport, ubiquinol to cytochrome c"/>
    <property type="evidence" value="ECO:0007669"/>
    <property type="project" value="TreeGrafter"/>
</dbReference>
<feature type="transmembrane region" description="Helical" evidence="20">
    <location>
        <begin position="289"/>
        <end position="308"/>
    </location>
</feature>
<evidence type="ECO:0000256" key="13">
    <source>
        <dbReference type="ARBA" id="ARBA00023004"/>
    </source>
</evidence>
<organism evidence="23">
    <name type="scientific">Micropygomyia chassigneti</name>
    <dbReference type="NCBI Taxonomy" id="1807774"/>
    <lineage>
        <taxon>Eukaryota</taxon>
        <taxon>Metazoa</taxon>
        <taxon>Ecdysozoa</taxon>
        <taxon>Arthropoda</taxon>
        <taxon>Hexapoda</taxon>
        <taxon>Insecta</taxon>
        <taxon>Pterygota</taxon>
        <taxon>Neoptera</taxon>
        <taxon>Endopterygota</taxon>
        <taxon>Diptera</taxon>
        <taxon>Nematocera</taxon>
        <taxon>Psychodoidea</taxon>
        <taxon>Psychodidae</taxon>
        <taxon>Micropygomyia</taxon>
    </lineage>
</organism>
<dbReference type="PANTHER" id="PTHR19271">
    <property type="entry name" value="CYTOCHROME B"/>
    <property type="match status" value="1"/>
</dbReference>
<dbReference type="InterPro" id="IPR030689">
    <property type="entry name" value="Cytochrome_b"/>
</dbReference>
<evidence type="ECO:0000256" key="16">
    <source>
        <dbReference type="ARBA" id="ARBA00023136"/>
    </source>
</evidence>
<evidence type="ECO:0000256" key="5">
    <source>
        <dbReference type="ARBA" id="ARBA00022448"/>
    </source>
</evidence>
<dbReference type="SUPFAM" id="SSF81648">
    <property type="entry name" value="a domain/subunit of cytochrome bc1 complex (Ubiquinol-cytochrome c reductase)"/>
    <property type="match status" value="1"/>
</dbReference>
<name>A0A343AWL1_9DIPT</name>
<comment type="function">
    <text evidence="1 20">Component of the ubiquinol-cytochrome c reductase complex (complex III or cytochrome b-c1 complex) that is part of the mitochondrial respiratory chain. The b-c1 complex mediates electron transfer from ubiquinol to cytochrome c. Contributes to the generation of a proton gradient across the mitochondrial membrane that is then used for ATP synthesis.</text>
</comment>
<evidence type="ECO:0000313" key="23">
    <source>
        <dbReference type="EMBL" id="APT41567.1"/>
    </source>
</evidence>
<feature type="binding site" description="axial binding residue" evidence="19">
    <location>
        <position position="98"/>
    </location>
    <ligand>
        <name>heme b</name>
        <dbReference type="ChEBI" id="CHEBI:60344"/>
        <label>b566</label>
    </ligand>
    <ligandPart>
        <name>Fe</name>
        <dbReference type="ChEBI" id="CHEBI:18248"/>
    </ligandPart>
</feature>
<dbReference type="PROSITE" id="PS51002">
    <property type="entry name" value="CYTB_NTER"/>
    <property type="match status" value="1"/>
</dbReference>
<sequence>MNKPLRSNHPLFKIMNNALVDLPAPINISAWWNFGSLLGLCLIIQILTGIFLAMHYTADVNMAFNSVTHICRDVNYGWLLRTLHANGASFFFICIYAHIGRGIYYNSYLYIPTWSIGVLILFVVMGTAFMGYVLPWGQMSFWGATVITNLLSAIPYLGNMLVQWIWGGFAVDNATLTRFFTFHFLFPFIVAAMTMIHLLFLHQTGSNNPLGLNSNSDKIPFHPYFSFKDLIGFIIMMMILVILTIIAPYFLGDPDNFIPANPLVTPPHIQPEWYFLFAYAILRSIPNKLGGVIALVMSIAILFLLPILHMSKNQGLQFYPLNQILFWYMLIIVILLTWIGARPVEDPYILTGQILTVIYFLYYFLSPLTSKIWDKILNN</sequence>
<evidence type="ECO:0000256" key="12">
    <source>
        <dbReference type="ARBA" id="ARBA00022989"/>
    </source>
</evidence>
<feature type="transmembrane region" description="Helical" evidence="20">
    <location>
        <begin position="320"/>
        <end position="341"/>
    </location>
</feature>
<feature type="transmembrane region" description="Helical" evidence="20">
    <location>
        <begin position="31"/>
        <end position="57"/>
    </location>
</feature>
<dbReference type="InterPro" id="IPR005798">
    <property type="entry name" value="Cyt_b/b6_C"/>
</dbReference>
<keyword evidence="10" id="KW-0999">Mitochondrion inner membrane</keyword>
<keyword evidence="14" id="KW-0830">Ubiquinone</keyword>
<keyword evidence="15 20" id="KW-0496">Mitochondrion</keyword>
<dbReference type="SUPFAM" id="SSF81342">
    <property type="entry name" value="Transmembrane di-heme cytochromes"/>
    <property type="match status" value="1"/>
</dbReference>
<feature type="domain" description="Cytochrome b/b6 N-terminal region profile" evidence="21">
    <location>
        <begin position="1"/>
        <end position="210"/>
    </location>
</feature>
<dbReference type="CDD" id="cd00290">
    <property type="entry name" value="cytochrome_b_C"/>
    <property type="match status" value="1"/>
</dbReference>
<dbReference type="GO" id="GO:0008121">
    <property type="term" value="F:quinol-cytochrome-c reductase activity"/>
    <property type="evidence" value="ECO:0007669"/>
    <property type="project" value="InterPro"/>
</dbReference>
<dbReference type="InterPro" id="IPR027387">
    <property type="entry name" value="Cytb/b6-like_sf"/>
</dbReference>
<dbReference type="GO" id="GO:0046872">
    <property type="term" value="F:metal ion binding"/>
    <property type="evidence" value="ECO:0007669"/>
    <property type="project" value="UniProtKB-UniRule"/>
</dbReference>
<dbReference type="AlphaFoldDB" id="A0A343AWL1"/>
<dbReference type="InterPro" id="IPR048259">
    <property type="entry name" value="Cytochrome_b_N_euk/bac"/>
</dbReference>
<protein>
    <recommendedName>
        <fullName evidence="4 20">Cytochrome b</fullName>
    </recommendedName>
</protein>
<keyword evidence="12 20" id="KW-1133">Transmembrane helix</keyword>
<evidence type="ECO:0000256" key="11">
    <source>
        <dbReference type="ARBA" id="ARBA00022982"/>
    </source>
</evidence>
<keyword evidence="13 19" id="KW-0408">Iron</keyword>
<evidence type="ECO:0000256" key="18">
    <source>
        <dbReference type="PIRSR" id="PIRSR038885-1"/>
    </source>
</evidence>
<dbReference type="PANTHER" id="PTHR19271:SF16">
    <property type="entry name" value="CYTOCHROME B"/>
    <property type="match status" value="1"/>
</dbReference>
<dbReference type="Gene3D" id="1.20.810.10">
    <property type="entry name" value="Cytochrome Bc1 Complex, Chain C"/>
    <property type="match status" value="1"/>
</dbReference>
<evidence type="ECO:0000256" key="7">
    <source>
        <dbReference type="ARBA" id="ARBA00022660"/>
    </source>
</evidence>
<keyword evidence="6 19" id="KW-0349">Heme</keyword>
<dbReference type="InterPro" id="IPR016174">
    <property type="entry name" value="Di-haem_cyt_TM"/>
</dbReference>
<feature type="transmembrane region" description="Helical" evidence="20">
    <location>
        <begin position="111"/>
        <end position="134"/>
    </location>
</feature>
<dbReference type="GO" id="GO:0045275">
    <property type="term" value="C:respiratory chain complex III"/>
    <property type="evidence" value="ECO:0007669"/>
    <property type="project" value="InterPro"/>
</dbReference>
<feature type="binding site" description="axial binding residue" evidence="19">
    <location>
        <position position="84"/>
    </location>
    <ligand>
        <name>heme b</name>
        <dbReference type="ChEBI" id="CHEBI:60344"/>
        <label>b562</label>
    </ligand>
    <ligandPart>
        <name>Fe</name>
        <dbReference type="ChEBI" id="CHEBI:18248"/>
    </ligandPart>
</feature>
<keyword evidence="7 20" id="KW-0679">Respiratory chain</keyword>
<dbReference type="CDD" id="cd00284">
    <property type="entry name" value="Cytochrome_b_N"/>
    <property type="match status" value="1"/>
</dbReference>
<evidence type="ECO:0000256" key="9">
    <source>
        <dbReference type="ARBA" id="ARBA00022723"/>
    </source>
</evidence>
<dbReference type="GO" id="GO:0016491">
    <property type="term" value="F:oxidoreductase activity"/>
    <property type="evidence" value="ECO:0007669"/>
    <property type="project" value="UniProtKB-UniRule"/>
</dbReference>
<feature type="transmembrane region" description="Helical" evidence="20">
    <location>
        <begin position="347"/>
        <end position="365"/>
    </location>
</feature>
<dbReference type="FunFam" id="1.20.810.10:FF:000002">
    <property type="entry name" value="Cytochrome b"/>
    <property type="match status" value="1"/>
</dbReference>
<evidence type="ECO:0000256" key="6">
    <source>
        <dbReference type="ARBA" id="ARBA00022617"/>
    </source>
</evidence>
<geneLocation type="mitochondrion" evidence="23"/>
<feature type="transmembrane region" description="Helical" evidence="20">
    <location>
        <begin position="146"/>
        <end position="167"/>
    </location>
</feature>
<comment type="cofactor">
    <cofactor evidence="20">
        <name>heme b</name>
        <dbReference type="ChEBI" id="CHEBI:60344"/>
    </cofactor>
    <text evidence="20">Binds 2 heme groups non-covalently.</text>
</comment>
<feature type="binding site" description="axial binding residue" evidence="19">
    <location>
        <position position="183"/>
    </location>
    <ligand>
        <name>heme b</name>
        <dbReference type="ChEBI" id="CHEBI:60344"/>
        <label>b562</label>
    </ligand>
    <ligandPart>
        <name>Fe</name>
        <dbReference type="ChEBI" id="CHEBI:18248"/>
    </ligandPart>
</feature>
<dbReference type="EMBL" id="KX356041">
    <property type="protein sequence ID" value="APT41567.1"/>
    <property type="molecule type" value="Genomic_DNA"/>
</dbReference>
<comment type="similarity">
    <text evidence="17 20">Belongs to the cytochrome b family.</text>
</comment>
<keyword evidence="11 20" id="KW-0249">Electron transport</keyword>
<dbReference type="PIRSF" id="PIRSF038885">
    <property type="entry name" value="COB"/>
    <property type="match status" value="1"/>
</dbReference>
<feature type="domain" description="Cytochrome b/b6 C-terminal region profile" evidence="22">
    <location>
        <begin position="211"/>
        <end position="379"/>
    </location>
</feature>
<proteinExistence type="inferred from homology"/>
<evidence type="ECO:0000256" key="19">
    <source>
        <dbReference type="PIRSR" id="PIRSR038885-2"/>
    </source>
</evidence>
<evidence type="ECO:0000256" key="2">
    <source>
        <dbReference type="ARBA" id="ARBA00004448"/>
    </source>
</evidence>
<dbReference type="InterPro" id="IPR048260">
    <property type="entry name" value="Cytochrome_b_C_euk/bac"/>
</dbReference>
<feature type="transmembrane region" description="Helical" evidence="20">
    <location>
        <begin position="78"/>
        <end position="99"/>
    </location>
</feature>
<dbReference type="GO" id="GO:0005743">
    <property type="term" value="C:mitochondrial inner membrane"/>
    <property type="evidence" value="ECO:0007669"/>
    <property type="project" value="UniProtKB-SubCell"/>
</dbReference>
<comment type="cofactor">
    <cofactor evidence="19">
        <name>heme</name>
        <dbReference type="ChEBI" id="CHEBI:30413"/>
    </cofactor>
    <text evidence="19">Binds 2 heme groups non-covalently.</text>
</comment>
<accession>A0A343AWL1</accession>
<comment type="subunit">
    <text evidence="3">The main subunits of complex b-c1 are: cytochrome b, cytochrome c1 and the Rieske protein.</text>
</comment>
<gene>
    <name evidence="23" type="primary">CYTB</name>
</gene>
<dbReference type="PROSITE" id="PS51003">
    <property type="entry name" value="CYTB_CTER"/>
    <property type="match status" value="1"/>
</dbReference>
<dbReference type="Pfam" id="PF00032">
    <property type="entry name" value="Cytochrom_B_C"/>
    <property type="match status" value="1"/>
</dbReference>
<keyword evidence="5 20" id="KW-0813">Transport</keyword>
<dbReference type="InterPro" id="IPR005797">
    <property type="entry name" value="Cyt_b/b6_N"/>
</dbReference>
<evidence type="ECO:0000256" key="20">
    <source>
        <dbReference type="RuleBase" id="RU362117"/>
    </source>
</evidence>
<reference evidence="23" key="1">
    <citation type="submission" date="2016-05" db="EMBL/GenBank/DDBJ databases">
        <title>Phylogenomics of neotropical sand flies (Diptera, Psychodidae): an assessment of the genome skimming approach.</title>
        <authorList>
            <person name="Kocher A."/>
            <person name="Verschuren P."/>
            <person name="Gantier J.-C."/>
            <person name="Jeziorski C."/>
            <person name="Girod R."/>
            <person name="Murienne J."/>
        </authorList>
    </citation>
    <scope>NUCLEOTIDE SEQUENCE</scope>
</reference>
<evidence type="ECO:0000256" key="14">
    <source>
        <dbReference type="ARBA" id="ARBA00023075"/>
    </source>
</evidence>
<feature type="binding site" description="axial binding residue" evidence="19">
    <location>
        <position position="197"/>
    </location>
    <ligand>
        <name>heme b</name>
        <dbReference type="ChEBI" id="CHEBI:60344"/>
        <label>b566</label>
    </ligand>
    <ligandPart>
        <name>Fe</name>
        <dbReference type="ChEBI" id="CHEBI:18248"/>
    </ligandPart>
</feature>
<evidence type="ECO:0000259" key="21">
    <source>
        <dbReference type="PROSITE" id="PS51002"/>
    </source>
</evidence>
<evidence type="ECO:0000256" key="17">
    <source>
        <dbReference type="ARBA" id="ARBA00061233"/>
    </source>
</evidence>
<dbReference type="Pfam" id="PF00033">
    <property type="entry name" value="Cytochrome_B"/>
    <property type="match status" value="1"/>
</dbReference>
<evidence type="ECO:0000259" key="22">
    <source>
        <dbReference type="PROSITE" id="PS51003"/>
    </source>
</evidence>
<feature type="binding site" evidence="18">
    <location>
        <position position="202"/>
    </location>
    <ligand>
        <name>a ubiquinone</name>
        <dbReference type="ChEBI" id="CHEBI:16389"/>
    </ligand>
</feature>
<evidence type="ECO:0000256" key="1">
    <source>
        <dbReference type="ARBA" id="ARBA00002566"/>
    </source>
</evidence>
<evidence type="ECO:0000256" key="15">
    <source>
        <dbReference type="ARBA" id="ARBA00023128"/>
    </source>
</evidence>
<dbReference type="InterPro" id="IPR036150">
    <property type="entry name" value="Cyt_b/b6_C_sf"/>
</dbReference>
<keyword evidence="16 20" id="KW-0472">Membrane</keyword>
<feature type="transmembrane region" description="Helical" evidence="20">
    <location>
        <begin position="179"/>
        <end position="201"/>
    </location>
</feature>
<evidence type="ECO:0000256" key="3">
    <source>
        <dbReference type="ARBA" id="ARBA00011649"/>
    </source>
</evidence>
<evidence type="ECO:0000256" key="10">
    <source>
        <dbReference type="ARBA" id="ARBA00022792"/>
    </source>
</evidence>
<feature type="transmembrane region" description="Helical" evidence="20">
    <location>
        <begin position="230"/>
        <end position="251"/>
    </location>
</feature>
<keyword evidence="9 19" id="KW-0479">Metal-binding</keyword>
<evidence type="ECO:0000256" key="8">
    <source>
        <dbReference type="ARBA" id="ARBA00022692"/>
    </source>
</evidence>